<dbReference type="Gene3D" id="3.40.50.300">
    <property type="entry name" value="P-loop containing nucleotide triphosphate hydrolases"/>
    <property type="match status" value="1"/>
</dbReference>
<dbReference type="CDD" id="cd00882">
    <property type="entry name" value="Ras_like_GTPase"/>
    <property type="match status" value="1"/>
</dbReference>
<proteinExistence type="predicted"/>
<keyword evidence="4" id="KW-1185">Reference proteome</keyword>
<dbReference type="InterPro" id="IPR006703">
    <property type="entry name" value="G_AIG1"/>
</dbReference>
<keyword evidence="1" id="KW-0547">Nucleotide-binding</keyword>
<reference evidence="3" key="2">
    <citation type="submission" date="2023-05" db="EMBL/GenBank/DDBJ databases">
        <authorList>
            <consortium name="Lawrence Berkeley National Laboratory"/>
            <person name="Steindorff A."/>
            <person name="Hensen N."/>
            <person name="Bonometti L."/>
            <person name="Westerberg I."/>
            <person name="Brannstrom I.O."/>
            <person name="Guillou S."/>
            <person name="Cros-Aarteil S."/>
            <person name="Calhoun S."/>
            <person name="Haridas S."/>
            <person name="Kuo A."/>
            <person name="Mondo S."/>
            <person name="Pangilinan J."/>
            <person name="Riley R."/>
            <person name="Labutti K."/>
            <person name="Andreopoulos B."/>
            <person name="Lipzen A."/>
            <person name="Chen C."/>
            <person name="Yanf M."/>
            <person name="Daum C."/>
            <person name="Ng V."/>
            <person name="Clum A."/>
            <person name="Ohm R."/>
            <person name="Martin F."/>
            <person name="Silar P."/>
            <person name="Natvig D."/>
            <person name="Lalanne C."/>
            <person name="Gautier V."/>
            <person name="Ament-Velasquez S.L."/>
            <person name="Kruys A."/>
            <person name="Hutchinson M.I."/>
            <person name="Powell A.J."/>
            <person name="Barry K."/>
            <person name="Miller A.N."/>
            <person name="Grigoriev I.V."/>
            <person name="Debuchy R."/>
            <person name="Gladieux P."/>
            <person name="Thoren M.H."/>
            <person name="Johannesson H."/>
        </authorList>
    </citation>
    <scope>NUCLEOTIDE SEQUENCE</scope>
    <source>
        <strain evidence="3">PSN293</strain>
    </source>
</reference>
<gene>
    <name evidence="3" type="ORF">QBC37DRAFT_415958</name>
</gene>
<evidence type="ECO:0000313" key="3">
    <source>
        <dbReference type="EMBL" id="KAK4216873.1"/>
    </source>
</evidence>
<evidence type="ECO:0000259" key="2">
    <source>
        <dbReference type="Pfam" id="PF04548"/>
    </source>
</evidence>
<accession>A0AAN6YCN3</accession>
<dbReference type="SUPFAM" id="SSF52540">
    <property type="entry name" value="P-loop containing nucleoside triphosphate hydrolases"/>
    <property type="match status" value="1"/>
</dbReference>
<dbReference type="GO" id="GO:0005525">
    <property type="term" value="F:GTP binding"/>
    <property type="evidence" value="ECO:0007669"/>
    <property type="project" value="InterPro"/>
</dbReference>
<dbReference type="AlphaFoldDB" id="A0AAN6YCN3"/>
<name>A0AAN6YCN3_9PEZI</name>
<comment type="caution">
    <text evidence="3">The sequence shown here is derived from an EMBL/GenBank/DDBJ whole genome shotgun (WGS) entry which is preliminary data.</text>
</comment>
<dbReference type="Pfam" id="PF04548">
    <property type="entry name" value="AIG1"/>
    <property type="match status" value="1"/>
</dbReference>
<dbReference type="EMBL" id="MU858064">
    <property type="protein sequence ID" value="KAK4216873.1"/>
    <property type="molecule type" value="Genomic_DNA"/>
</dbReference>
<organism evidence="3 4">
    <name type="scientific">Rhypophila decipiens</name>
    <dbReference type="NCBI Taxonomy" id="261697"/>
    <lineage>
        <taxon>Eukaryota</taxon>
        <taxon>Fungi</taxon>
        <taxon>Dikarya</taxon>
        <taxon>Ascomycota</taxon>
        <taxon>Pezizomycotina</taxon>
        <taxon>Sordariomycetes</taxon>
        <taxon>Sordariomycetidae</taxon>
        <taxon>Sordariales</taxon>
        <taxon>Naviculisporaceae</taxon>
        <taxon>Rhypophila</taxon>
    </lineage>
</organism>
<dbReference type="InterPro" id="IPR027417">
    <property type="entry name" value="P-loop_NTPase"/>
</dbReference>
<sequence length="231" mass="25657">MASYDIVLLLLGPTRSGKTTFVTSLAARPKDGKMQNGSTVECKDYETTVSGKDFLIIDTPGLDDSPAGNLEVLGKIAVKLRSSPHVNAVIYFHRITTTRLTGSARSNIDLFLQICGKVFLGQTAFVTTMWNNISTRERTRFDHLNEELRGKILSQTQNLTHFFEFDSNNRGSAVAVLKHFAESKKLAIRPQRLALARELDEFGSATPSNVRRTTAGKQVVKDMNRGFCLIF</sequence>
<reference evidence="3" key="1">
    <citation type="journal article" date="2023" name="Mol. Phylogenet. Evol.">
        <title>Genome-scale phylogeny and comparative genomics of the fungal order Sordariales.</title>
        <authorList>
            <person name="Hensen N."/>
            <person name="Bonometti L."/>
            <person name="Westerberg I."/>
            <person name="Brannstrom I.O."/>
            <person name="Guillou S."/>
            <person name="Cros-Aarteil S."/>
            <person name="Calhoun S."/>
            <person name="Haridas S."/>
            <person name="Kuo A."/>
            <person name="Mondo S."/>
            <person name="Pangilinan J."/>
            <person name="Riley R."/>
            <person name="LaButti K."/>
            <person name="Andreopoulos B."/>
            <person name="Lipzen A."/>
            <person name="Chen C."/>
            <person name="Yan M."/>
            <person name="Daum C."/>
            <person name="Ng V."/>
            <person name="Clum A."/>
            <person name="Steindorff A."/>
            <person name="Ohm R.A."/>
            <person name="Martin F."/>
            <person name="Silar P."/>
            <person name="Natvig D.O."/>
            <person name="Lalanne C."/>
            <person name="Gautier V."/>
            <person name="Ament-Velasquez S.L."/>
            <person name="Kruys A."/>
            <person name="Hutchinson M.I."/>
            <person name="Powell A.J."/>
            <person name="Barry K."/>
            <person name="Miller A.N."/>
            <person name="Grigoriev I.V."/>
            <person name="Debuchy R."/>
            <person name="Gladieux P."/>
            <person name="Hiltunen Thoren M."/>
            <person name="Johannesson H."/>
        </authorList>
    </citation>
    <scope>NUCLEOTIDE SEQUENCE</scope>
    <source>
        <strain evidence="3">PSN293</strain>
    </source>
</reference>
<feature type="domain" description="AIG1-type G" evidence="2">
    <location>
        <begin position="8"/>
        <end position="164"/>
    </location>
</feature>
<evidence type="ECO:0000313" key="4">
    <source>
        <dbReference type="Proteomes" id="UP001301769"/>
    </source>
</evidence>
<dbReference type="Proteomes" id="UP001301769">
    <property type="component" value="Unassembled WGS sequence"/>
</dbReference>
<protein>
    <submittedName>
        <fullName evidence="3">Nucleolar GTP-binding protein 1</fullName>
    </submittedName>
</protein>
<evidence type="ECO:0000256" key="1">
    <source>
        <dbReference type="ARBA" id="ARBA00022741"/>
    </source>
</evidence>